<proteinExistence type="predicted"/>
<feature type="domain" description="Nephrocystin 3-like N-terminal" evidence="5">
    <location>
        <begin position="315"/>
        <end position="478"/>
    </location>
</feature>
<reference evidence="6 7" key="1">
    <citation type="journal article" date="2015" name="BMC Genomics">
        <title>Insights from the genome of Ophiocordyceps polyrhachis-furcata to pathogenicity and host specificity in insect fungi.</title>
        <authorList>
            <person name="Wichadakul D."/>
            <person name="Kobmoo N."/>
            <person name="Ingsriswang S."/>
            <person name="Tangphatsornruang S."/>
            <person name="Chantasingh D."/>
            <person name="Luangsa-ard J.J."/>
            <person name="Eurwilaichitr L."/>
        </authorList>
    </citation>
    <scope>NUCLEOTIDE SEQUENCE [LARGE SCALE GENOMIC DNA]</scope>
    <source>
        <strain evidence="6 7">BCC 54312</strain>
    </source>
</reference>
<accession>A0A367LLC9</accession>
<evidence type="ECO:0000256" key="1">
    <source>
        <dbReference type="ARBA" id="ARBA00022737"/>
    </source>
</evidence>
<feature type="repeat" description="ANK" evidence="2">
    <location>
        <begin position="1061"/>
        <end position="1093"/>
    </location>
</feature>
<dbReference type="OrthoDB" id="4772757at2759"/>
<evidence type="ECO:0000259" key="4">
    <source>
        <dbReference type="Pfam" id="PF22939"/>
    </source>
</evidence>
<feature type="repeat" description="ANK" evidence="2">
    <location>
        <begin position="991"/>
        <end position="1023"/>
    </location>
</feature>
<comment type="caution">
    <text evidence="6">The sequence shown here is derived from an EMBL/GenBank/DDBJ whole genome shotgun (WGS) entry which is preliminary data.</text>
</comment>
<feature type="coiled-coil region" evidence="3">
    <location>
        <begin position="230"/>
        <end position="295"/>
    </location>
</feature>
<dbReference type="Pfam" id="PF12796">
    <property type="entry name" value="Ank_2"/>
    <property type="match status" value="3"/>
</dbReference>
<dbReference type="InterPro" id="IPR056884">
    <property type="entry name" value="NPHP3-like_N"/>
</dbReference>
<dbReference type="Pfam" id="PF22939">
    <property type="entry name" value="WHD_GPIID"/>
    <property type="match status" value="1"/>
</dbReference>
<evidence type="ECO:0000313" key="6">
    <source>
        <dbReference type="EMBL" id="RCI15228.1"/>
    </source>
</evidence>
<dbReference type="Pfam" id="PF00023">
    <property type="entry name" value="Ank"/>
    <property type="match status" value="1"/>
</dbReference>
<feature type="repeat" description="ANK" evidence="2">
    <location>
        <begin position="1026"/>
        <end position="1058"/>
    </location>
</feature>
<dbReference type="InterPro" id="IPR036770">
    <property type="entry name" value="Ankyrin_rpt-contain_sf"/>
</dbReference>
<feature type="repeat" description="ANK" evidence="2">
    <location>
        <begin position="956"/>
        <end position="988"/>
    </location>
</feature>
<dbReference type="InterPro" id="IPR054471">
    <property type="entry name" value="GPIID_WHD"/>
</dbReference>
<dbReference type="Pfam" id="PF24883">
    <property type="entry name" value="NPHP3_N"/>
    <property type="match status" value="1"/>
</dbReference>
<dbReference type="PANTHER" id="PTHR10039:SF10">
    <property type="entry name" value="NACHT DOMAIN-CONTAINING PROTEIN"/>
    <property type="match status" value="1"/>
</dbReference>
<dbReference type="AlphaFoldDB" id="A0A367LLC9"/>
<dbReference type="Gene3D" id="1.25.40.20">
    <property type="entry name" value="Ankyrin repeat-containing domain"/>
    <property type="match status" value="1"/>
</dbReference>
<evidence type="ECO:0000256" key="3">
    <source>
        <dbReference type="SAM" id="Coils"/>
    </source>
</evidence>
<dbReference type="STRING" id="1330021.A0A367LLC9"/>
<dbReference type="PRINTS" id="PR01415">
    <property type="entry name" value="ANKYRIN"/>
</dbReference>
<evidence type="ECO:0000259" key="5">
    <source>
        <dbReference type="Pfam" id="PF24883"/>
    </source>
</evidence>
<keyword evidence="7" id="KW-1185">Reference proteome</keyword>
<evidence type="ECO:0000313" key="7">
    <source>
        <dbReference type="Proteomes" id="UP000253664"/>
    </source>
</evidence>
<dbReference type="InterPro" id="IPR002110">
    <property type="entry name" value="Ankyrin_rpt"/>
</dbReference>
<evidence type="ECO:0000256" key="2">
    <source>
        <dbReference type="PROSITE-ProRule" id="PRU00023"/>
    </source>
</evidence>
<dbReference type="InterPro" id="IPR027417">
    <property type="entry name" value="P-loop_NTPase"/>
</dbReference>
<dbReference type="Gene3D" id="3.40.50.300">
    <property type="entry name" value="P-loop containing nucleotide triphosphate hydrolases"/>
    <property type="match status" value="1"/>
</dbReference>
<dbReference type="PROSITE" id="PS50297">
    <property type="entry name" value="ANK_REP_REGION"/>
    <property type="match status" value="6"/>
</dbReference>
<keyword evidence="3" id="KW-0175">Coiled coil</keyword>
<organism evidence="6 7">
    <name type="scientific">Ophiocordyceps polyrhachis-furcata BCC 54312</name>
    <dbReference type="NCBI Taxonomy" id="1330021"/>
    <lineage>
        <taxon>Eukaryota</taxon>
        <taxon>Fungi</taxon>
        <taxon>Dikarya</taxon>
        <taxon>Ascomycota</taxon>
        <taxon>Pezizomycotina</taxon>
        <taxon>Sordariomycetes</taxon>
        <taxon>Hypocreomycetidae</taxon>
        <taxon>Hypocreales</taxon>
        <taxon>Ophiocordycipitaceae</taxon>
        <taxon>Ophiocordyceps</taxon>
    </lineage>
</organism>
<dbReference type="SMART" id="SM00248">
    <property type="entry name" value="ANK"/>
    <property type="match status" value="7"/>
</dbReference>
<feature type="domain" description="GPI inositol-deacylase winged helix" evidence="4">
    <location>
        <begin position="588"/>
        <end position="671"/>
    </location>
</feature>
<keyword evidence="2" id="KW-0040">ANK repeat</keyword>
<dbReference type="PANTHER" id="PTHR10039">
    <property type="entry name" value="AMELOGENIN"/>
    <property type="match status" value="1"/>
</dbReference>
<protein>
    <submittedName>
        <fullName evidence="6">Uncharacterized protein</fullName>
    </submittedName>
</protein>
<name>A0A367LLC9_9HYPO</name>
<dbReference type="PROSITE" id="PS50088">
    <property type="entry name" value="ANK_REPEAT"/>
    <property type="match status" value="6"/>
</dbReference>
<dbReference type="EMBL" id="LKCN02000003">
    <property type="protein sequence ID" value="RCI15228.1"/>
    <property type="molecule type" value="Genomic_DNA"/>
</dbReference>
<feature type="repeat" description="ANK" evidence="2">
    <location>
        <begin position="921"/>
        <end position="953"/>
    </location>
</feature>
<gene>
    <name evidence="6" type="ORF">L249_6927</name>
</gene>
<dbReference type="SUPFAM" id="SSF48403">
    <property type="entry name" value="Ankyrin repeat"/>
    <property type="match status" value="1"/>
</dbReference>
<sequence length="1178" mass="130817">MALVPKSSLQGLDPPEKAIQDAVRDFQSILTNDQCAQLQSVKAVPDADAVIIFTAQLDHCNRSRKGRSIASRLHDVLQSVREFTAVVDSFVSARPDIAALVWGSIKLTMLGRVKIAVNATSYFEPLSNLFMGFKVHCPLFAEYQALYPNSPRLQKALCNFHAAIVRCCKHAVEVIHRPCLSIPFSRKRALADPYQGQKQLVNVLWHSFRIEFKPDIDAVEASGKEVKAEVALAKAQADRQDQELQRKERESASESRSTLGRFMFRARDDLDTIRQQQLQRDQRRARKERQLLLEKLSSHDYLGPFREARKKRLCNTGEWILLTPQFKRWVSTTSSSLLHCSGKKVGSGKTILTASAIDHVFANRRTKDESVTFFFIRFDDPQSTKAEIVFRSLLRQSLDPLTLSGKMEAGLRELDRMLCPSLEDLVALLQQRIALSKSFYLFIDALDECDALERRRLLDALSLISNMISGLKIFLAGRESLSVELRREFPIAEQISMESVEARLDMSLYVEAALLQRMQTRELFIGDSLHQELKRTLTQHADGMFIWVTYLIDELCSYNCDADIRKALGNLPKNLEETFNRALSRIVSRRHDKIAQRILPWVAVAKRNLTLEELRQAISTEVVQPHSRLDTLVQGIENVVAWCENLLHVDEEDKTVQFAHRTVYDFLCMKSPMPELADFRVNLQEADHRAGEICVTYLHFNDFKTTLAQRPRPIRLPAPEAIAHTALKRRGASGLLFMTLSSKLSSSDESFHATETFATFGRADPDEPAARLQTGHPFLKYAAQYWIEHTADFLNGRSATWNLWQNMVLNGHALAQVPWPGHDSVSSQLQMFRWGCQTRHYALVDFIKGRGVISDSETSSAMIQPGVEGDARLINILLQGVMSPYYLKKPLRESSRHGRIEIIERLLAKGADINAELDVTGGGTALQAASEGGQLKAIEWLLAKGADVNAKPSISEGRTALQAASEGGHLEVIERLLAEGADVNAEPAFGEGRTALQAAAGAGHLEVVERLLAEGAEVNAGPSRESGRTALQAAAAGGHLEVVERLLAEGAYVNAKPADDSGRTALEAAAGGGHVEVVEKLLSEKADVNADPALQAASRGGHFEVVELLLAANVNAGGRSVLQEATEGGYLHVNKGADIDIAKPAEHGNSTDLRAGREKGRQFQMLSRHCSRVGEFRR</sequence>
<feature type="repeat" description="ANK" evidence="2">
    <location>
        <begin position="886"/>
        <end position="918"/>
    </location>
</feature>
<dbReference type="Proteomes" id="UP000253664">
    <property type="component" value="Unassembled WGS sequence"/>
</dbReference>
<keyword evidence="1" id="KW-0677">Repeat</keyword>